<proteinExistence type="predicted"/>
<gene>
    <name evidence="2" type="ORF">Cflav_PD4038</name>
</gene>
<dbReference type="PROSITE" id="PS51257">
    <property type="entry name" value="PROKAR_LIPOPROTEIN"/>
    <property type="match status" value="1"/>
</dbReference>
<evidence type="ECO:0000313" key="3">
    <source>
        <dbReference type="Proteomes" id="UP000003688"/>
    </source>
</evidence>
<feature type="signal peptide" evidence="1">
    <location>
        <begin position="1"/>
        <end position="20"/>
    </location>
</feature>
<sequence precursor="true">MLRSLPLLFFLLFLSSCATTHEHQGSKINANQISELVEQLVSPIGPPPPEITDYQGGKEDMQKLNAYLKALFEGYEHPQVAKARARLIAMGTPTFPELIKHLQDKRYSYTFCTADWVDYSVGQTVGQIMAEVVGGRFRPYGYKGRRNPHGSNGQPSFGEMLYEFGVKSYAEHAQGMTRDAVEKEYVLWYMAKEKEHGFTDVQQEQKFLGPCLKRLSEL</sequence>
<dbReference type="RefSeq" id="WP_007415044.1">
    <property type="nucleotide sequence ID" value="NZ_ABOX02000013.1"/>
</dbReference>
<organism evidence="2 3">
    <name type="scientific">Pedosphaera parvula (strain Ellin514)</name>
    <dbReference type="NCBI Taxonomy" id="320771"/>
    <lineage>
        <taxon>Bacteria</taxon>
        <taxon>Pseudomonadati</taxon>
        <taxon>Verrucomicrobiota</taxon>
        <taxon>Pedosphaerae</taxon>
        <taxon>Pedosphaerales</taxon>
        <taxon>Pedosphaeraceae</taxon>
        <taxon>Pedosphaera</taxon>
    </lineage>
</organism>
<dbReference type="AlphaFoldDB" id="B9XGU8"/>
<comment type="caution">
    <text evidence="2">The sequence shown here is derived from an EMBL/GenBank/DDBJ whole genome shotgun (WGS) entry which is preliminary data.</text>
</comment>
<feature type="chain" id="PRO_5002894882" description="Lipoprotein" evidence="1">
    <location>
        <begin position="21"/>
        <end position="218"/>
    </location>
</feature>
<protein>
    <recommendedName>
        <fullName evidence="4">Lipoprotein</fullName>
    </recommendedName>
</protein>
<evidence type="ECO:0000313" key="2">
    <source>
        <dbReference type="EMBL" id="EEF60869.1"/>
    </source>
</evidence>
<accession>B9XGU8</accession>
<dbReference type="STRING" id="320771.Cflav_PD4038"/>
<name>B9XGU8_PEDPL</name>
<keyword evidence="3" id="KW-1185">Reference proteome</keyword>
<evidence type="ECO:0000256" key="1">
    <source>
        <dbReference type="SAM" id="SignalP"/>
    </source>
</evidence>
<reference evidence="2 3" key="1">
    <citation type="journal article" date="2011" name="J. Bacteriol.">
        <title>Genome sequence of 'Pedosphaera parvula' Ellin514, an aerobic Verrucomicrobial isolate from pasture soil.</title>
        <authorList>
            <person name="Kant R."/>
            <person name="van Passel M.W."/>
            <person name="Sangwan P."/>
            <person name="Palva A."/>
            <person name="Lucas S."/>
            <person name="Copeland A."/>
            <person name="Lapidus A."/>
            <person name="Glavina Del Rio T."/>
            <person name="Dalin E."/>
            <person name="Tice H."/>
            <person name="Bruce D."/>
            <person name="Goodwin L."/>
            <person name="Pitluck S."/>
            <person name="Chertkov O."/>
            <person name="Larimer F.W."/>
            <person name="Land M.L."/>
            <person name="Hauser L."/>
            <person name="Brettin T.S."/>
            <person name="Detter J.C."/>
            <person name="Han S."/>
            <person name="de Vos W.M."/>
            <person name="Janssen P.H."/>
            <person name="Smidt H."/>
        </authorList>
    </citation>
    <scope>NUCLEOTIDE SEQUENCE [LARGE SCALE GENOMIC DNA]</scope>
    <source>
        <strain evidence="2 3">Ellin514</strain>
    </source>
</reference>
<evidence type="ECO:0008006" key="4">
    <source>
        <dbReference type="Google" id="ProtNLM"/>
    </source>
</evidence>
<keyword evidence="1" id="KW-0732">Signal</keyword>
<dbReference type="Proteomes" id="UP000003688">
    <property type="component" value="Unassembled WGS sequence"/>
</dbReference>
<dbReference type="EMBL" id="ABOX02000013">
    <property type="protein sequence ID" value="EEF60869.1"/>
    <property type="molecule type" value="Genomic_DNA"/>
</dbReference>